<keyword evidence="2" id="KW-1185">Reference proteome</keyword>
<dbReference type="GO" id="GO:0047617">
    <property type="term" value="F:fatty acyl-CoA hydrolase activity"/>
    <property type="evidence" value="ECO:0007669"/>
    <property type="project" value="TreeGrafter"/>
</dbReference>
<dbReference type="RefSeq" id="WP_147890598.1">
    <property type="nucleotide sequence ID" value="NZ_VRTS01000001.1"/>
</dbReference>
<proteinExistence type="predicted"/>
<evidence type="ECO:0000313" key="2">
    <source>
        <dbReference type="Proteomes" id="UP000321248"/>
    </source>
</evidence>
<dbReference type="CDD" id="cd00586">
    <property type="entry name" value="4HBT"/>
    <property type="match status" value="1"/>
</dbReference>
<name>A0A5C8L101_9GAMM</name>
<evidence type="ECO:0000313" key="1">
    <source>
        <dbReference type="EMBL" id="TXK65925.1"/>
    </source>
</evidence>
<dbReference type="OrthoDB" id="9799036at2"/>
<reference evidence="1 2" key="1">
    <citation type="submission" date="2019-08" db="EMBL/GenBank/DDBJ databases">
        <authorList>
            <person name="Karlyshev A.V."/>
        </authorList>
    </citation>
    <scope>NUCLEOTIDE SEQUENCE [LARGE SCALE GENOMIC DNA]</scope>
    <source>
        <strain evidence="1 2">Alg18-2.2</strain>
    </source>
</reference>
<dbReference type="PANTHER" id="PTHR31793:SF24">
    <property type="entry name" value="LONG-CHAIN ACYL-COA THIOESTERASE FADM"/>
    <property type="match status" value="1"/>
</dbReference>
<gene>
    <name evidence="1" type="ORF">FU658_02315</name>
</gene>
<dbReference type="AlphaFoldDB" id="A0A5C8L101"/>
<protein>
    <submittedName>
        <fullName evidence="1">Acyl-CoA thioesterase</fullName>
    </submittedName>
</protein>
<dbReference type="PANTHER" id="PTHR31793">
    <property type="entry name" value="4-HYDROXYBENZOYL-COA THIOESTERASE FAMILY MEMBER"/>
    <property type="match status" value="1"/>
</dbReference>
<comment type="caution">
    <text evidence="1">The sequence shown here is derived from an EMBL/GenBank/DDBJ whole genome shotgun (WGS) entry which is preliminary data.</text>
</comment>
<sequence>MSTPLFNARIAVRWSDLDAFNHVNNATYLTYLEEARLQWLDALEGEWISEGAAPVLAASQLNYRRPIEWPATLQVELAVERLGSSSLTLSHRILDESGGQLHCDGHVVTVWIDPRSGRPVPLPDAVRSGCEPAAG</sequence>
<dbReference type="Gene3D" id="3.10.129.10">
    <property type="entry name" value="Hotdog Thioesterase"/>
    <property type="match status" value="1"/>
</dbReference>
<dbReference type="InterPro" id="IPR050563">
    <property type="entry name" value="4-hydroxybenzoyl-CoA_TE"/>
</dbReference>
<dbReference type="Proteomes" id="UP000321248">
    <property type="component" value="Unassembled WGS sequence"/>
</dbReference>
<dbReference type="SUPFAM" id="SSF54637">
    <property type="entry name" value="Thioesterase/thiol ester dehydrase-isomerase"/>
    <property type="match status" value="1"/>
</dbReference>
<dbReference type="Pfam" id="PF13279">
    <property type="entry name" value="4HBT_2"/>
    <property type="match status" value="1"/>
</dbReference>
<dbReference type="InterPro" id="IPR029069">
    <property type="entry name" value="HotDog_dom_sf"/>
</dbReference>
<dbReference type="EMBL" id="VRTS01000001">
    <property type="protein sequence ID" value="TXK65925.1"/>
    <property type="molecule type" value="Genomic_DNA"/>
</dbReference>
<organism evidence="1 2">
    <name type="scientific">Alkalisalibacterium limincola</name>
    <dbReference type="NCBI Taxonomy" id="2699169"/>
    <lineage>
        <taxon>Bacteria</taxon>
        <taxon>Pseudomonadati</taxon>
        <taxon>Pseudomonadota</taxon>
        <taxon>Gammaproteobacteria</taxon>
        <taxon>Lysobacterales</taxon>
        <taxon>Lysobacteraceae</taxon>
        <taxon>Alkalisalibacterium</taxon>
    </lineage>
</organism>
<accession>A0A5C8L101</accession>